<feature type="region of interest" description="Disordered" evidence="1">
    <location>
        <begin position="293"/>
        <end position="376"/>
    </location>
</feature>
<evidence type="ECO:0000313" key="2">
    <source>
        <dbReference type="EMBL" id="KAK3898130.1"/>
    </source>
</evidence>
<reference evidence="2" key="2">
    <citation type="submission" date="2023-05" db="EMBL/GenBank/DDBJ databases">
        <authorList>
            <consortium name="Lawrence Berkeley National Laboratory"/>
            <person name="Steindorff A."/>
            <person name="Hensen N."/>
            <person name="Bonometti L."/>
            <person name="Westerberg I."/>
            <person name="Brannstrom I.O."/>
            <person name="Guillou S."/>
            <person name="Cros-Aarteil S."/>
            <person name="Calhoun S."/>
            <person name="Haridas S."/>
            <person name="Kuo A."/>
            <person name="Mondo S."/>
            <person name="Pangilinan J."/>
            <person name="Riley R."/>
            <person name="Labutti K."/>
            <person name="Andreopoulos B."/>
            <person name="Lipzen A."/>
            <person name="Chen C."/>
            <person name="Yanf M."/>
            <person name="Daum C."/>
            <person name="Ng V."/>
            <person name="Clum A."/>
            <person name="Ohm R."/>
            <person name="Martin F."/>
            <person name="Silar P."/>
            <person name="Natvig D."/>
            <person name="Lalanne C."/>
            <person name="Gautier V."/>
            <person name="Ament-Velasquez S.L."/>
            <person name="Kruys A."/>
            <person name="Hutchinson M.I."/>
            <person name="Powell A.J."/>
            <person name="Barry K."/>
            <person name="Miller A.N."/>
            <person name="Grigoriev I.V."/>
            <person name="Debuchy R."/>
            <person name="Gladieux P."/>
            <person name="Thoren M.H."/>
            <person name="Johannesson H."/>
        </authorList>
    </citation>
    <scope>NUCLEOTIDE SEQUENCE</scope>
    <source>
        <strain evidence="2">CBS 103.79</strain>
    </source>
</reference>
<dbReference type="Proteomes" id="UP001303889">
    <property type="component" value="Unassembled WGS sequence"/>
</dbReference>
<gene>
    <name evidence="2" type="ORF">C8A05DRAFT_19230</name>
</gene>
<evidence type="ECO:0000313" key="3">
    <source>
        <dbReference type="Proteomes" id="UP001303889"/>
    </source>
</evidence>
<organism evidence="2 3">
    <name type="scientific">Staphylotrichum tortipilum</name>
    <dbReference type="NCBI Taxonomy" id="2831512"/>
    <lineage>
        <taxon>Eukaryota</taxon>
        <taxon>Fungi</taxon>
        <taxon>Dikarya</taxon>
        <taxon>Ascomycota</taxon>
        <taxon>Pezizomycotina</taxon>
        <taxon>Sordariomycetes</taxon>
        <taxon>Sordariomycetidae</taxon>
        <taxon>Sordariales</taxon>
        <taxon>Chaetomiaceae</taxon>
        <taxon>Staphylotrichum</taxon>
    </lineage>
</organism>
<dbReference type="EMBL" id="MU855995">
    <property type="protein sequence ID" value="KAK3898130.1"/>
    <property type="molecule type" value="Genomic_DNA"/>
</dbReference>
<proteinExistence type="predicted"/>
<protein>
    <submittedName>
        <fullName evidence="2">Uncharacterized protein</fullName>
    </submittedName>
</protein>
<keyword evidence="3" id="KW-1185">Reference proteome</keyword>
<dbReference type="AlphaFoldDB" id="A0AAN6RPF0"/>
<evidence type="ECO:0000256" key="1">
    <source>
        <dbReference type="SAM" id="MobiDB-lite"/>
    </source>
</evidence>
<dbReference type="PANTHER" id="PTHR35179">
    <property type="entry name" value="PROTEIN CBG02620"/>
    <property type="match status" value="1"/>
</dbReference>
<name>A0AAN6RPF0_9PEZI</name>
<feature type="compositionally biased region" description="Low complexity" evidence="1">
    <location>
        <begin position="301"/>
        <end position="314"/>
    </location>
</feature>
<sequence>MRSNKTRSSQGHCVYLLNGRRCPDKGCEASHDPIEIKWKREKASTRPCPHRKKCVYLYHGACCFSHSDDHLAHVETEWAERFQAMTEGLVELEPVRVPDEPAMGTSFAGITDVRHLASFNKVADGEIAVPGNPPRFIPPTRHLDLPKDEANKTVSREFPQYAHPLEPLVRSVEAMQPGLDLLSSTDILSNAGNLRKLFDLLSNEQRMSARFELELRGDTLLISRWGGDPDLRHSYGRGVGFERATCQYDDDDDLVLHNGASHHRVVAYTFGGLRCVVQSEVDAYFCRGHNHHDHTAPSPQPSTSIPLPITAPTIPTGPRPPTSPTKPNRALTHKKTLSDPLPLRPSRFSLLALDDPGNSPFSPAPPPSTRPSPTLLIHHTPLITSGETGTKLIPPDCLLEIKTRNALSLPFSTSSAQLYFARRTQLFSAAHRWGVFTPPLEDMTRQLGEWEGEMAGRLGEVVRLLRGVREQVAGLEAREGKGGRWALVCEGGGEGGEVKMGLWRRDGGEGGLLPP</sequence>
<accession>A0AAN6RPF0</accession>
<comment type="caution">
    <text evidence="2">The sequence shown here is derived from an EMBL/GenBank/DDBJ whole genome shotgun (WGS) entry which is preliminary data.</text>
</comment>
<feature type="compositionally biased region" description="Pro residues" evidence="1">
    <location>
        <begin position="315"/>
        <end position="324"/>
    </location>
</feature>
<feature type="compositionally biased region" description="Low complexity" evidence="1">
    <location>
        <begin position="338"/>
        <end position="361"/>
    </location>
</feature>
<dbReference type="PANTHER" id="PTHR35179:SF2">
    <property type="entry name" value="START DOMAIN-CONTAINING PROTEIN"/>
    <property type="match status" value="1"/>
</dbReference>
<reference evidence="2" key="1">
    <citation type="journal article" date="2023" name="Mol. Phylogenet. Evol.">
        <title>Genome-scale phylogeny and comparative genomics of the fungal order Sordariales.</title>
        <authorList>
            <person name="Hensen N."/>
            <person name="Bonometti L."/>
            <person name="Westerberg I."/>
            <person name="Brannstrom I.O."/>
            <person name="Guillou S."/>
            <person name="Cros-Aarteil S."/>
            <person name="Calhoun S."/>
            <person name="Haridas S."/>
            <person name="Kuo A."/>
            <person name="Mondo S."/>
            <person name="Pangilinan J."/>
            <person name="Riley R."/>
            <person name="LaButti K."/>
            <person name="Andreopoulos B."/>
            <person name="Lipzen A."/>
            <person name="Chen C."/>
            <person name="Yan M."/>
            <person name="Daum C."/>
            <person name="Ng V."/>
            <person name="Clum A."/>
            <person name="Steindorff A."/>
            <person name="Ohm R.A."/>
            <person name="Martin F."/>
            <person name="Silar P."/>
            <person name="Natvig D.O."/>
            <person name="Lalanne C."/>
            <person name="Gautier V."/>
            <person name="Ament-Velasquez S.L."/>
            <person name="Kruys A."/>
            <person name="Hutchinson M.I."/>
            <person name="Powell A.J."/>
            <person name="Barry K."/>
            <person name="Miller A.N."/>
            <person name="Grigoriev I.V."/>
            <person name="Debuchy R."/>
            <person name="Gladieux P."/>
            <person name="Hiltunen Thoren M."/>
            <person name="Johannesson H."/>
        </authorList>
    </citation>
    <scope>NUCLEOTIDE SEQUENCE</scope>
    <source>
        <strain evidence="2">CBS 103.79</strain>
    </source>
</reference>